<dbReference type="SUPFAM" id="SSF53335">
    <property type="entry name" value="S-adenosyl-L-methionine-dependent methyltransferases"/>
    <property type="match status" value="1"/>
</dbReference>
<dbReference type="GO" id="GO:0030091">
    <property type="term" value="P:protein repair"/>
    <property type="evidence" value="ECO:0007669"/>
    <property type="project" value="UniProtKB-UniRule"/>
</dbReference>
<dbReference type="PANTHER" id="PTHR11579">
    <property type="entry name" value="PROTEIN-L-ISOASPARTATE O-METHYLTRANSFERASE"/>
    <property type="match status" value="1"/>
</dbReference>
<dbReference type="Proteomes" id="UP000034406">
    <property type="component" value="Unassembled WGS sequence"/>
</dbReference>
<comment type="caution">
    <text evidence="8">The sequence shown here is derived from an EMBL/GenBank/DDBJ whole genome shotgun (WGS) entry which is preliminary data.</text>
</comment>
<dbReference type="PANTHER" id="PTHR11579:SF0">
    <property type="entry name" value="PROTEIN-L-ISOASPARTATE(D-ASPARTATE) O-METHYLTRANSFERASE"/>
    <property type="match status" value="1"/>
</dbReference>
<comment type="subcellular location">
    <subcellularLocation>
        <location evidence="1 7">Cytoplasm</location>
    </subcellularLocation>
</comment>
<dbReference type="STRING" id="1618490.US90_C0013G0019"/>
<organism evidence="8 9">
    <name type="scientific">Candidatus Shapirobacteria bacterium GW2011_GWE2_38_30</name>
    <dbReference type="NCBI Taxonomy" id="1618490"/>
    <lineage>
        <taxon>Bacteria</taxon>
        <taxon>Candidatus Shapironibacteriota</taxon>
    </lineage>
</organism>
<dbReference type="PATRIC" id="fig|1618490.4.peg.520"/>
<comment type="similarity">
    <text evidence="2 7">Belongs to the methyltransferase superfamily. L-isoaspartyl/D-aspartyl protein methyltransferase family.</text>
</comment>
<dbReference type="NCBIfam" id="NF001453">
    <property type="entry name" value="PRK00312.1"/>
    <property type="match status" value="1"/>
</dbReference>
<sequence>MNQLQLQKAKFQMLSQHLMQRGITDGRVLNAMTQVPREEFVPNHLIEFSYQDSPLPIGFEQTISQPFVVALMCQLLNLTGQETVLDVGTGSGYQAAVLSKLAKNVITVEIIPDLAKNARKIFKKLNYKNIHVYTSDANKGYPKFAPYDAIKSAAATPKIPLAWINQLKDNGVIVTPKSTNFSQDLIRLVKKGNNLVEEKWGDVRFVPLVKAKS</sequence>
<dbReference type="NCBIfam" id="TIGR00080">
    <property type="entry name" value="pimt"/>
    <property type="match status" value="1"/>
</dbReference>
<evidence type="ECO:0000256" key="1">
    <source>
        <dbReference type="ARBA" id="ARBA00004496"/>
    </source>
</evidence>
<evidence type="ECO:0000256" key="5">
    <source>
        <dbReference type="ARBA" id="ARBA00022679"/>
    </source>
</evidence>
<keyword evidence="4 7" id="KW-0489">Methyltransferase</keyword>
<evidence type="ECO:0000256" key="7">
    <source>
        <dbReference type="HAMAP-Rule" id="MF_00090"/>
    </source>
</evidence>
<evidence type="ECO:0000256" key="2">
    <source>
        <dbReference type="ARBA" id="ARBA00005369"/>
    </source>
</evidence>
<dbReference type="InterPro" id="IPR000682">
    <property type="entry name" value="PCMT"/>
</dbReference>
<proteinExistence type="inferred from homology"/>
<evidence type="ECO:0000313" key="9">
    <source>
        <dbReference type="Proteomes" id="UP000034406"/>
    </source>
</evidence>
<comment type="catalytic activity">
    <reaction evidence="7">
        <text>[protein]-L-isoaspartate + S-adenosyl-L-methionine = [protein]-L-isoaspartate alpha-methyl ester + S-adenosyl-L-homocysteine</text>
        <dbReference type="Rhea" id="RHEA:12705"/>
        <dbReference type="Rhea" id="RHEA-COMP:12143"/>
        <dbReference type="Rhea" id="RHEA-COMP:12144"/>
        <dbReference type="ChEBI" id="CHEBI:57856"/>
        <dbReference type="ChEBI" id="CHEBI:59789"/>
        <dbReference type="ChEBI" id="CHEBI:90596"/>
        <dbReference type="ChEBI" id="CHEBI:90598"/>
        <dbReference type="EC" id="2.1.1.77"/>
    </reaction>
</comment>
<keyword evidence="6 7" id="KW-0949">S-adenosyl-L-methionine</keyword>
<dbReference type="InterPro" id="IPR029063">
    <property type="entry name" value="SAM-dependent_MTases_sf"/>
</dbReference>
<evidence type="ECO:0000256" key="3">
    <source>
        <dbReference type="ARBA" id="ARBA00022490"/>
    </source>
</evidence>
<dbReference type="EC" id="2.1.1.77" evidence="7"/>
<evidence type="ECO:0000256" key="4">
    <source>
        <dbReference type="ARBA" id="ARBA00022603"/>
    </source>
</evidence>
<keyword evidence="3 7" id="KW-0963">Cytoplasm</keyword>
<keyword evidence="5 7" id="KW-0808">Transferase</keyword>
<dbReference type="CDD" id="cd02440">
    <property type="entry name" value="AdoMet_MTases"/>
    <property type="match status" value="1"/>
</dbReference>
<protein>
    <recommendedName>
        <fullName evidence="7">Protein-L-isoaspartate O-methyltransferase</fullName>
        <ecNumber evidence="7">2.1.1.77</ecNumber>
    </recommendedName>
    <alternativeName>
        <fullName evidence="7">L-isoaspartyl protein carboxyl methyltransferase</fullName>
    </alternativeName>
    <alternativeName>
        <fullName evidence="7">Protein L-isoaspartyl methyltransferase</fullName>
    </alternativeName>
    <alternativeName>
        <fullName evidence="7">Protein-beta-aspartate methyltransferase</fullName>
        <shortName evidence="7">PIMT</shortName>
    </alternativeName>
</protein>
<evidence type="ECO:0000256" key="6">
    <source>
        <dbReference type="ARBA" id="ARBA00022691"/>
    </source>
</evidence>
<gene>
    <name evidence="7" type="primary">pcm</name>
    <name evidence="8" type="ORF">US90_C0013G0019</name>
</gene>
<accession>A0A0G0JQ45</accession>
<dbReference type="GO" id="GO:0032259">
    <property type="term" value="P:methylation"/>
    <property type="evidence" value="ECO:0007669"/>
    <property type="project" value="UniProtKB-KW"/>
</dbReference>
<reference evidence="8 9" key="1">
    <citation type="journal article" date="2015" name="Nature">
        <title>rRNA introns, odd ribosomes, and small enigmatic genomes across a large radiation of phyla.</title>
        <authorList>
            <person name="Brown C.T."/>
            <person name="Hug L.A."/>
            <person name="Thomas B.C."/>
            <person name="Sharon I."/>
            <person name="Castelle C.J."/>
            <person name="Singh A."/>
            <person name="Wilkins M.J."/>
            <person name="Williams K.H."/>
            <person name="Banfield J.F."/>
        </authorList>
    </citation>
    <scope>NUCLEOTIDE SEQUENCE [LARGE SCALE GENOMIC DNA]</scope>
</reference>
<dbReference type="AlphaFoldDB" id="A0A0G0JQ45"/>
<evidence type="ECO:0000313" key="8">
    <source>
        <dbReference type="EMBL" id="KKQ69678.1"/>
    </source>
</evidence>
<comment type="function">
    <text evidence="7">Catalyzes the methyl esterification of L-isoaspartyl residues in peptides and proteins that result from spontaneous decomposition of normal L-aspartyl and L-asparaginyl residues. It plays a role in the repair and/or degradation of damaged proteins.</text>
</comment>
<feature type="active site" evidence="7">
    <location>
        <position position="64"/>
    </location>
</feature>
<dbReference type="GO" id="GO:0005737">
    <property type="term" value="C:cytoplasm"/>
    <property type="evidence" value="ECO:0007669"/>
    <property type="project" value="UniProtKB-SubCell"/>
</dbReference>
<dbReference type="Pfam" id="PF01135">
    <property type="entry name" value="PCMT"/>
    <property type="match status" value="1"/>
</dbReference>
<dbReference type="GO" id="GO:0004719">
    <property type="term" value="F:protein-L-isoaspartate (D-aspartate) O-methyltransferase activity"/>
    <property type="evidence" value="ECO:0007669"/>
    <property type="project" value="UniProtKB-UniRule"/>
</dbReference>
<dbReference type="FunFam" id="3.40.50.150:FF:000010">
    <property type="entry name" value="Protein-L-isoaspartate O-methyltransferase"/>
    <property type="match status" value="1"/>
</dbReference>
<dbReference type="HAMAP" id="MF_00090">
    <property type="entry name" value="PIMT"/>
    <property type="match status" value="1"/>
</dbReference>
<name>A0A0G0JQ45_9BACT</name>
<dbReference type="EMBL" id="LBUT01000013">
    <property type="protein sequence ID" value="KKQ69678.1"/>
    <property type="molecule type" value="Genomic_DNA"/>
</dbReference>
<dbReference type="Gene3D" id="3.40.50.150">
    <property type="entry name" value="Vaccinia Virus protein VP39"/>
    <property type="match status" value="1"/>
</dbReference>